<dbReference type="Pfam" id="PF05462">
    <property type="entry name" value="Dicty_CAR"/>
    <property type="match status" value="1"/>
</dbReference>
<evidence type="ECO:0000256" key="3">
    <source>
        <dbReference type="ARBA" id="ARBA00022989"/>
    </source>
</evidence>
<protein>
    <recommendedName>
        <fullName evidence="6">G-protein coupled receptors family 2 profile 2 domain-containing protein</fullName>
    </recommendedName>
</protein>
<evidence type="ECO:0000256" key="4">
    <source>
        <dbReference type="ARBA" id="ARBA00023136"/>
    </source>
</evidence>
<proteinExistence type="predicted"/>
<evidence type="ECO:0000256" key="1">
    <source>
        <dbReference type="ARBA" id="ARBA00004141"/>
    </source>
</evidence>
<evidence type="ECO:0000259" key="6">
    <source>
        <dbReference type="PROSITE" id="PS50261"/>
    </source>
</evidence>
<dbReference type="InterPro" id="IPR022343">
    <property type="entry name" value="GCR1-cAMP_receptor"/>
</dbReference>
<dbReference type="EMBL" id="JASJQH010007760">
    <property type="protein sequence ID" value="KAK9702023.1"/>
    <property type="molecule type" value="Genomic_DNA"/>
</dbReference>
<dbReference type="Gene3D" id="1.20.1070.10">
    <property type="entry name" value="Rhodopsin 7-helix transmembrane proteins"/>
    <property type="match status" value="1"/>
</dbReference>
<dbReference type="PRINTS" id="PR02001">
    <property type="entry name" value="GCR1CAMPR"/>
</dbReference>
<feature type="transmembrane region" description="Helical" evidence="5">
    <location>
        <begin position="53"/>
        <end position="73"/>
    </location>
</feature>
<dbReference type="InterPro" id="IPR017981">
    <property type="entry name" value="GPCR_2-like_7TM"/>
</dbReference>
<dbReference type="Proteomes" id="UP001479436">
    <property type="component" value="Unassembled WGS sequence"/>
</dbReference>
<gene>
    <name evidence="7" type="ORF">K7432_011447</name>
</gene>
<keyword evidence="3 5" id="KW-1133">Transmembrane helix</keyword>
<comment type="subcellular location">
    <subcellularLocation>
        <location evidence="1">Membrane</location>
        <topology evidence="1">Multi-pass membrane protein</topology>
    </subcellularLocation>
</comment>
<sequence length="320" mass="37143">MAWSENEVMDNLSKISNILSLIGCTFVIVNYHLIYRRFLINASDSIRAHHTSLLLFSINNVFLNAGGLIYSMLDWRGIRIICILQGLHITFFNVTNWLWGVCICLNVYLILLPSKRFMCIRRNIIFKYTLFALGVPTMLMIPLVVQLRAIENVGPWCWISIQSRGLRMGVFYGWLLFAFFLYLLLLGLILLHLCKIRNSIAYSERKLRHPYEKMVGRYVLYVVTFFLCWGPGAVIRISQLSNPTFYHFPLMAIHTFLSISISFWLSFVWGFTTSLPEVYRILWKYGWSNITPVQQFGSLSSAFTGLKRLDIPEAQDPAHE</sequence>
<organism evidence="7 8">
    <name type="scientific">Basidiobolus ranarum</name>
    <dbReference type="NCBI Taxonomy" id="34480"/>
    <lineage>
        <taxon>Eukaryota</taxon>
        <taxon>Fungi</taxon>
        <taxon>Fungi incertae sedis</taxon>
        <taxon>Zoopagomycota</taxon>
        <taxon>Entomophthoromycotina</taxon>
        <taxon>Basidiobolomycetes</taxon>
        <taxon>Basidiobolales</taxon>
        <taxon>Basidiobolaceae</taxon>
        <taxon>Basidiobolus</taxon>
    </lineage>
</organism>
<feature type="transmembrane region" description="Helical" evidence="5">
    <location>
        <begin position="93"/>
        <end position="112"/>
    </location>
</feature>
<keyword evidence="4 5" id="KW-0472">Membrane</keyword>
<evidence type="ECO:0000313" key="7">
    <source>
        <dbReference type="EMBL" id="KAK9702023.1"/>
    </source>
</evidence>
<comment type="caution">
    <text evidence="7">The sequence shown here is derived from an EMBL/GenBank/DDBJ whole genome shotgun (WGS) entry which is preliminary data.</text>
</comment>
<dbReference type="PANTHER" id="PTHR23112">
    <property type="entry name" value="G PROTEIN-COUPLED RECEPTOR 157-RELATED"/>
    <property type="match status" value="1"/>
</dbReference>
<reference evidence="7 8" key="1">
    <citation type="submission" date="2023-04" db="EMBL/GenBank/DDBJ databases">
        <title>Genome of Basidiobolus ranarum AG-B5.</title>
        <authorList>
            <person name="Stajich J.E."/>
            <person name="Carter-House D."/>
            <person name="Gryganskyi A."/>
        </authorList>
    </citation>
    <scope>NUCLEOTIDE SEQUENCE [LARGE SCALE GENOMIC DNA]</scope>
    <source>
        <strain evidence="7 8">AG-B5</strain>
    </source>
</reference>
<keyword evidence="8" id="KW-1185">Reference proteome</keyword>
<feature type="transmembrane region" description="Helical" evidence="5">
    <location>
        <begin position="215"/>
        <end position="238"/>
    </location>
</feature>
<feature type="domain" description="G-protein coupled receptors family 2 profile 2" evidence="6">
    <location>
        <begin position="9"/>
        <end position="273"/>
    </location>
</feature>
<feature type="transmembrane region" description="Helical" evidence="5">
    <location>
        <begin position="124"/>
        <end position="145"/>
    </location>
</feature>
<dbReference type="PANTHER" id="PTHR23112:SF0">
    <property type="entry name" value="TRANSMEMBRANE PROTEIN 116"/>
    <property type="match status" value="1"/>
</dbReference>
<evidence type="ECO:0000256" key="5">
    <source>
        <dbReference type="SAM" id="Phobius"/>
    </source>
</evidence>
<evidence type="ECO:0000256" key="2">
    <source>
        <dbReference type="ARBA" id="ARBA00022692"/>
    </source>
</evidence>
<dbReference type="SUPFAM" id="SSF81321">
    <property type="entry name" value="Family A G protein-coupled receptor-like"/>
    <property type="match status" value="1"/>
</dbReference>
<feature type="transmembrane region" description="Helical" evidence="5">
    <location>
        <begin position="250"/>
        <end position="271"/>
    </location>
</feature>
<feature type="transmembrane region" description="Helical" evidence="5">
    <location>
        <begin position="171"/>
        <end position="194"/>
    </location>
</feature>
<evidence type="ECO:0000313" key="8">
    <source>
        <dbReference type="Proteomes" id="UP001479436"/>
    </source>
</evidence>
<accession>A0ABR2VTW0</accession>
<name>A0ABR2VTW0_9FUNG</name>
<feature type="transmembrane region" description="Helical" evidence="5">
    <location>
        <begin position="15"/>
        <end position="33"/>
    </location>
</feature>
<keyword evidence="2 5" id="KW-0812">Transmembrane</keyword>
<dbReference type="PROSITE" id="PS50261">
    <property type="entry name" value="G_PROTEIN_RECEP_F2_4"/>
    <property type="match status" value="1"/>
</dbReference>